<dbReference type="EMBL" id="CVLB01000003">
    <property type="protein sequence ID" value="CRF35118.1"/>
    <property type="molecule type" value="Genomic_DNA"/>
</dbReference>
<accession>A0A0G4KAL2</accession>
<dbReference type="AlphaFoldDB" id="A0A0G4KAL2"/>
<gene>
    <name evidence="2" type="ORF">BRSU_2442</name>
</gene>
<feature type="chain" id="PRO_5005194697" evidence="1">
    <location>
        <begin position="24"/>
        <end position="273"/>
    </location>
</feature>
<proteinExistence type="predicted"/>
<dbReference type="RefSeq" id="WP_048595760.1">
    <property type="nucleotide sequence ID" value="NZ_CVLB01000003.1"/>
</dbReference>
<dbReference type="OrthoDB" id="9819503at2"/>
<sequence length="273" mass="30708">MKRVFLYILLFALSFFNSNKLFAGVEFNVYIPFGVSLTYINSTVKNKDYVENSFKKFYDRSAAETGILIGGGYNFEFKNPIIESLSLMLDIGYYMAPVSISYVHSVMGITSETTLLHTLNTGLALKLYFYSSLINLYYSVTLAGGVKTPFGGNVLNNSAFTDESILYGKDAYGYGDIRNLFKTPVIGYLKYSIDFYYMLTEKVSIMYGLYASYDFGMNYNTEYLNSSKYLKDYANASFTQAPVFGSLSYNNVSAGIIFGLSFGKTHAKVKYGY</sequence>
<keyword evidence="1" id="KW-0732">Signal</keyword>
<protein>
    <submittedName>
        <fullName evidence="2">Conserved hypothetical secreted protein</fullName>
    </submittedName>
</protein>
<evidence type="ECO:0000313" key="2">
    <source>
        <dbReference type="EMBL" id="CRF35118.1"/>
    </source>
</evidence>
<evidence type="ECO:0000256" key="1">
    <source>
        <dbReference type="SAM" id="SignalP"/>
    </source>
</evidence>
<name>A0A0G4KAL2_9SPIR</name>
<keyword evidence="3" id="KW-1185">Reference proteome</keyword>
<dbReference type="Proteomes" id="UP000043763">
    <property type="component" value="Unassembled WGS sequence"/>
</dbReference>
<reference evidence="3" key="1">
    <citation type="submission" date="2015-04" db="EMBL/GenBank/DDBJ databases">
        <authorList>
            <person name="Mushtaq Mamoona"/>
        </authorList>
    </citation>
    <scope>NUCLEOTIDE SEQUENCE [LARGE SCALE GENOMIC DNA]</scope>
    <source>
        <strain evidence="3">AN4859/03</strain>
    </source>
</reference>
<organism evidence="2 3">
    <name type="scientific">Brachyspira suanatina</name>
    <dbReference type="NCBI Taxonomy" id="381802"/>
    <lineage>
        <taxon>Bacteria</taxon>
        <taxon>Pseudomonadati</taxon>
        <taxon>Spirochaetota</taxon>
        <taxon>Spirochaetia</taxon>
        <taxon>Brachyspirales</taxon>
        <taxon>Brachyspiraceae</taxon>
        <taxon>Brachyspira</taxon>
    </lineage>
</organism>
<evidence type="ECO:0000313" key="3">
    <source>
        <dbReference type="Proteomes" id="UP000043763"/>
    </source>
</evidence>
<feature type="signal peptide" evidence="1">
    <location>
        <begin position="1"/>
        <end position="23"/>
    </location>
</feature>